<dbReference type="PANTHER" id="PTHR46809:SF2">
    <property type="entry name" value="GH21273P"/>
    <property type="match status" value="1"/>
</dbReference>
<evidence type="ECO:0000256" key="1">
    <source>
        <dbReference type="ARBA" id="ARBA00022729"/>
    </source>
</evidence>
<keyword evidence="2" id="KW-0677">Repeat</keyword>
<feature type="chain" id="PRO_5046971901" description="MIR domain-containing protein" evidence="3">
    <location>
        <begin position="30"/>
        <end position="224"/>
    </location>
</feature>
<evidence type="ECO:0000256" key="2">
    <source>
        <dbReference type="ARBA" id="ARBA00022737"/>
    </source>
</evidence>
<organism evidence="5 6">
    <name type="scientific">Basidiobolus ranarum</name>
    <dbReference type="NCBI Taxonomy" id="34480"/>
    <lineage>
        <taxon>Eukaryota</taxon>
        <taxon>Fungi</taxon>
        <taxon>Fungi incertae sedis</taxon>
        <taxon>Zoopagomycota</taxon>
        <taxon>Entomophthoromycotina</taxon>
        <taxon>Basidiobolomycetes</taxon>
        <taxon>Basidiobolales</taxon>
        <taxon>Basidiobolaceae</taxon>
        <taxon>Basidiobolus</taxon>
    </lineage>
</organism>
<evidence type="ECO:0000259" key="4">
    <source>
        <dbReference type="PROSITE" id="PS50919"/>
    </source>
</evidence>
<gene>
    <name evidence="5" type="ORF">K7432_007118</name>
</gene>
<sequence>MITIRMPNWTNSITLILTCLLLSTRITNGAISYEIDEDFEKVTCGSALKLGHSETGYRLHSHEIPYGSGSRQQSVTALSSGDDTNSLWVVKGALGESCPRGQAVECNSIIRLQHMNTKTHLHSHLHDAPMSPYQEISSYHGEDSGDNWRVVCANDKDGAWIRNHEIHLAHIDTGKYLSTDKRYTYHQHVIYGQLEVHALSQKSKSTTWKALEGIYFADRNADDN</sequence>
<dbReference type="Pfam" id="PF02815">
    <property type="entry name" value="MIR"/>
    <property type="match status" value="1"/>
</dbReference>
<comment type="caution">
    <text evidence="5">The sequence shown here is derived from an EMBL/GenBank/DDBJ whole genome shotgun (WGS) entry which is preliminary data.</text>
</comment>
<keyword evidence="1 3" id="KW-0732">Signal</keyword>
<accession>A0ABR2W0K5</accession>
<dbReference type="PANTHER" id="PTHR46809">
    <property type="entry name" value="STROMAL CELL-DERIVED FACTOR 2-LIKE PROTEIN"/>
    <property type="match status" value="1"/>
</dbReference>
<evidence type="ECO:0000313" key="5">
    <source>
        <dbReference type="EMBL" id="KAK9712480.1"/>
    </source>
</evidence>
<evidence type="ECO:0000256" key="3">
    <source>
        <dbReference type="SAM" id="SignalP"/>
    </source>
</evidence>
<keyword evidence="6" id="KW-1185">Reference proteome</keyword>
<proteinExistence type="predicted"/>
<feature type="domain" description="MIR" evidence="4">
    <location>
        <begin position="39"/>
        <end position="93"/>
    </location>
</feature>
<dbReference type="EMBL" id="JASJQH010007214">
    <property type="protein sequence ID" value="KAK9712480.1"/>
    <property type="molecule type" value="Genomic_DNA"/>
</dbReference>
<evidence type="ECO:0000313" key="6">
    <source>
        <dbReference type="Proteomes" id="UP001479436"/>
    </source>
</evidence>
<dbReference type="InterPro" id="IPR016093">
    <property type="entry name" value="MIR_motif"/>
</dbReference>
<dbReference type="SMART" id="SM00472">
    <property type="entry name" value="MIR"/>
    <property type="match status" value="3"/>
</dbReference>
<name>A0ABR2W0K5_9FUNG</name>
<dbReference type="CDD" id="cd23279">
    <property type="entry name" value="beta-trefoil_MIR_SDF2-like"/>
    <property type="match status" value="1"/>
</dbReference>
<reference evidence="5 6" key="1">
    <citation type="submission" date="2023-04" db="EMBL/GenBank/DDBJ databases">
        <title>Genome of Basidiobolus ranarum AG-B5.</title>
        <authorList>
            <person name="Stajich J.E."/>
            <person name="Carter-House D."/>
            <person name="Gryganskyi A."/>
        </authorList>
    </citation>
    <scope>NUCLEOTIDE SEQUENCE [LARGE SCALE GENOMIC DNA]</scope>
    <source>
        <strain evidence="5 6">AG-B5</strain>
    </source>
</reference>
<dbReference type="SUPFAM" id="SSF82109">
    <property type="entry name" value="MIR domain"/>
    <property type="match status" value="1"/>
</dbReference>
<dbReference type="Gene3D" id="2.80.10.50">
    <property type="match status" value="1"/>
</dbReference>
<feature type="domain" description="MIR" evidence="4">
    <location>
        <begin position="101"/>
        <end position="153"/>
    </location>
</feature>
<dbReference type="InterPro" id="IPR036300">
    <property type="entry name" value="MIR_dom_sf"/>
</dbReference>
<feature type="signal peptide" evidence="3">
    <location>
        <begin position="1"/>
        <end position="29"/>
    </location>
</feature>
<dbReference type="PROSITE" id="PS50919">
    <property type="entry name" value="MIR"/>
    <property type="match status" value="2"/>
</dbReference>
<protein>
    <recommendedName>
        <fullName evidence="4">MIR domain-containing protein</fullName>
    </recommendedName>
</protein>
<dbReference type="Proteomes" id="UP001479436">
    <property type="component" value="Unassembled WGS sequence"/>
</dbReference>